<evidence type="ECO:0000313" key="5">
    <source>
        <dbReference type="Proteomes" id="UP000281468"/>
    </source>
</evidence>
<feature type="compositionally biased region" description="Basic and acidic residues" evidence="1">
    <location>
        <begin position="191"/>
        <end position="205"/>
    </location>
</feature>
<feature type="compositionally biased region" description="Polar residues" evidence="1">
    <location>
        <begin position="148"/>
        <end position="165"/>
    </location>
</feature>
<feature type="compositionally biased region" description="Low complexity" evidence="1">
    <location>
        <begin position="101"/>
        <end position="111"/>
    </location>
</feature>
<feature type="transmembrane region" description="Helical" evidence="2">
    <location>
        <begin position="422"/>
        <end position="441"/>
    </location>
</feature>
<dbReference type="Pfam" id="PF10104">
    <property type="entry name" value="Brr6_like_C_C"/>
    <property type="match status" value="1"/>
</dbReference>
<feature type="compositionally biased region" description="Basic and acidic residues" evidence="1">
    <location>
        <begin position="220"/>
        <end position="245"/>
    </location>
</feature>
<dbReference type="PANTHER" id="PTHR28136">
    <property type="entry name" value="NUCLEUS EXPORT PROTEIN BRR6"/>
    <property type="match status" value="1"/>
</dbReference>
<dbReference type="InterPro" id="IPR040202">
    <property type="entry name" value="Brl1/Brr6"/>
</dbReference>
<name>A0A3M7HLF1_HORWE</name>
<feature type="compositionally biased region" description="Pro residues" evidence="1">
    <location>
        <begin position="453"/>
        <end position="472"/>
    </location>
</feature>
<sequence>MASQTTLLHPPRIWVSIVSNHLPPKMSRGIHETPMDFEYYNGTGPIDGRSPFAQVSQNQQRFPHSMSSTKKRMYGEADVEMGDAPVELTGGTADSYRGFDSPSKPRSSHPSPSKPLPPTPAAYNAMFSTPRKMQNDFEDSSAGETPKSPEQNMDSDATPDYNANRTDQRQPLRPLGGPVTLPTAAGAERSSPTKDKPSALRRDSWMVRVKNKLYSPGRGEVPRADHSHAMDRRIEKRRKREVDRKVSRKRRHSVSSSEGDNEDSTLPISPRKSSRQHNHPQPSEDQPASKEPFWLRKVFKFIGDHPTVPHILSFYAQFAFNVLLLSGVVYLFYSFWSAVQGDVDKKAHEAMADIMAEMAACANDFTLNKCDRATRMPALETVCETWSRCMNRDPTRVARARVSAHTFAEIFNSFVEPISYKAMLFTSALIFGSFFFGNLAFNVFRRPDSSPNYAPPPPPQGSYFQQPPPPTPHRSFSGPGDGFYAGTPWHQPPVGLEPGPSGAWGQIEGKGSPVRRLQW</sequence>
<feature type="region of interest" description="Disordered" evidence="1">
    <location>
        <begin position="450"/>
        <end position="519"/>
    </location>
</feature>
<proteinExistence type="predicted"/>
<accession>A0A3M7HLF1</accession>
<evidence type="ECO:0000256" key="2">
    <source>
        <dbReference type="SAM" id="Phobius"/>
    </source>
</evidence>
<dbReference type="GO" id="GO:0055088">
    <property type="term" value="P:lipid homeostasis"/>
    <property type="evidence" value="ECO:0007669"/>
    <property type="project" value="InterPro"/>
</dbReference>
<feature type="compositionally biased region" description="Polar residues" evidence="1">
    <location>
        <begin position="53"/>
        <end position="68"/>
    </location>
</feature>
<keyword evidence="2" id="KW-0472">Membrane</keyword>
<evidence type="ECO:0000313" key="4">
    <source>
        <dbReference type="EMBL" id="RMZ14113.1"/>
    </source>
</evidence>
<dbReference type="SMART" id="SM01042">
    <property type="entry name" value="Brr6_like_C_C"/>
    <property type="match status" value="1"/>
</dbReference>
<dbReference type="EMBL" id="QWIQ01000037">
    <property type="protein sequence ID" value="RMZ14113.1"/>
    <property type="molecule type" value="Genomic_DNA"/>
</dbReference>
<dbReference type="PANTHER" id="PTHR28136:SF1">
    <property type="entry name" value="NUCLEUS EXPORT PROTEIN BRL1"/>
    <property type="match status" value="1"/>
</dbReference>
<feature type="region of interest" description="Disordered" evidence="1">
    <location>
        <begin position="50"/>
        <end position="69"/>
    </location>
</feature>
<reference evidence="4 5" key="1">
    <citation type="journal article" date="2018" name="BMC Genomics">
        <title>Genomic evidence for intraspecific hybridization in a clonal and extremely halotolerant yeast.</title>
        <authorList>
            <person name="Gostincar C."/>
            <person name="Stajich J.E."/>
            <person name="Zupancic J."/>
            <person name="Zalar P."/>
            <person name="Gunde-Cimerman N."/>
        </authorList>
    </citation>
    <scope>NUCLEOTIDE SEQUENCE [LARGE SCALE GENOMIC DNA]</scope>
    <source>
        <strain evidence="4 5">EXF-171</strain>
    </source>
</reference>
<gene>
    <name evidence="4" type="ORF">D0862_02112</name>
</gene>
<organism evidence="4 5">
    <name type="scientific">Hortaea werneckii</name>
    <name type="common">Black yeast</name>
    <name type="synonym">Cladosporium werneckii</name>
    <dbReference type="NCBI Taxonomy" id="91943"/>
    <lineage>
        <taxon>Eukaryota</taxon>
        <taxon>Fungi</taxon>
        <taxon>Dikarya</taxon>
        <taxon>Ascomycota</taxon>
        <taxon>Pezizomycotina</taxon>
        <taxon>Dothideomycetes</taxon>
        <taxon>Dothideomycetidae</taxon>
        <taxon>Mycosphaerellales</taxon>
        <taxon>Teratosphaeriaceae</taxon>
        <taxon>Hortaea</taxon>
    </lineage>
</organism>
<comment type="caution">
    <text evidence="4">The sequence shown here is derived from an EMBL/GenBank/DDBJ whole genome shotgun (WGS) entry which is preliminary data.</text>
</comment>
<keyword evidence="2" id="KW-0812">Transmembrane</keyword>
<feature type="transmembrane region" description="Helical" evidence="2">
    <location>
        <begin position="314"/>
        <end position="336"/>
    </location>
</feature>
<evidence type="ECO:0000259" key="3">
    <source>
        <dbReference type="SMART" id="SM01042"/>
    </source>
</evidence>
<dbReference type="InterPro" id="IPR018767">
    <property type="entry name" value="Brl1/Brr6_dom"/>
</dbReference>
<protein>
    <recommendedName>
        <fullName evidence="3">Brl1/Brr6 domain-containing protein</fullName>
    </recommendedName>
</protein>
<dbReference type="Proteomes" id="UP000281468">
    <property type="component" value="Unassembled WGS sequence"/>
</dbReference>
<dbReference type="GO" id="GO:0006998">
    <property type="term" value="P:nuclear envelope organization"/>
    <property type="evidence" value="ECO:0007669"/>
    <property type="project" value="InterPro"/>
</dbReference>
<feature type="domain" description="Brl1/Brr6" evidence="3">
    <location>
        <begin position="312"/>
        <end position="445"/>
    </location>
</feature>
<feature type="region of interest" description="Disordered" evidence="1">
    <location>
        <begin position="85"/>
        <end position="289"/>
    </location>
</feature>
<dbReference type="GO" id="GO:0031965">
    <property type="term" value="C:nuclear membrane"/>
    <property type="evidence" value="ECO:0007669"/>
    <property type="project" value="InterPro"/>
</dbReference>
<keyword evidence="2" id="KW-1133">Transmembrane helix</keyword>
<dbReference type="VEuPathDB" id="FungiDB:BTJ68_01681"/>
<dbReference type="AlphaFoldDB" id="A0A3M7HLF1"/>
<evidence type="ECO:0000256" key="1">
    <source>
        <dbReference type="SAM" id="MobiDB-lite"/>
    </source>
</evidence>